<accession>A0ABQ5G4E9</accession>
<dbReference type="PANTHER" id="PTHR34222">
    <property type="entry name" value="GAG_PRE-INTEGRS DOMAIN-CONTAINING PROTEIN"/>
    <property type="match status" value="1"/>
</dbReference>
<sequence length="234" mass="25876">MPALSQSKLLDIRESWVNDYVASAPLLEQWDRCNVVVLNWILSSFSQDVESNILTKLPDCTCEAKAELIDHGKLLRLMQFLMGLDDVYQPIRSSLLTRKILPEVKDAFVIDLRKGKVVGYGSKFVGLYLFDKEYNVSTSVNQNFVLEMLNKVTPPDKYSVQGPSGGVTSLRGEHAGRSDLVRLTIPTTIPDTTPVITPPATQTDTPVIPTETPIITPTIPPSPDYTPASPDYSP</sequence>
<reference evidence="2" key="2">
    <citation type="submission" date="2022-01" db="EMBL/GenBank/DDBJ databases">
        <authorList>
            <person name="Yamashiro T."/>
            <person name="Shiraishi A."/>
            <person name="Satake H."/>
            <person name="Nakayama K."/>
        </authorList>
    </citation>
    <scope>NUCLEOTIDE SEQUENCE</scope>
</reference>
<gene>
    <name evidence="2" type="ORF">Tco_1029702</name>
</gene>
<proteinExistence type="predicted"/>
<evidence type="ECO:0000256" key="1">
    <source>
        <dbReference type="SAM" id="MobiDB-lite"/>
    </source>
</evidence>
<feature type="region of interest" description="Disordered" evidence="1">
    <location>
        <begin position="191"/>
        <end position="234"/>
    </location>
</feature>
<dbReference type="Proteomes" id="UP001151760">
    <property type="component" value="Unassembled WGS sequence"/>
</dbReference>
<organism evidence="2 3">
    <name type="scientific">Tanacetum coccineum</name>
    <dbReference type="NCBI Taxonomy" id="301880"/>
    <lineage>
        <taxon>Eukaryota</taxon>
        <taxon>Viridiplantae</taxon>
        <taxon>Streptophyta</taxon>
        <taxon>Embryophyta</taxon>
        <taxon>Tracheophyta</taxon>
        <taxon>Spermatophyta</taxon>
        <taxon>Magnoliopsida</taxon>
        <taxon>eudicotyledons</taxon>
        <taxon>Gunneridae</taxon>
        <taxon>Pentapetalae</taxon>
        <taxon>asterids</taxon>
        <taxon>campanulids</taxon>
        <taxon>Asterales</taxon>
        <taxon>Asteraceae</taxon>
        <taxon>Asteroideae</taxon>
        <taxon>Anthemideae</taxon>
        <taxon>Anthemidinae</taxon>
        <taxon>Tanacetum</taxon>
    </lineage>
</organism>
<dbReference type="EMBL" id="BQNB010018075">
    <property type="protein sequence ID" value="GJT70416.1"/>
    <property type="molecule type" value="Genomic_DNA"/>
</dbReference>
<protein>
    <submittedName>
        <fullName evidence="2">Uncharacterized protein</fullName>
    </submittedName>
</protein>
<keyword evidence="3" id="KW-1185">Reference proteome</keyword>
<comment type="caution">
    <text evidence="2">The sequence shown here is derived from an EMBL/GenBank/DDBJ whole genome shotgun (WGS) entry which is preliminary data.</text>
</comment>
<feature type="compositionally biased region" description="Low complexity" evidence="1">
    <location>
        <begin position="191"/>
        <end position="217"/>
    </location>
</feature>
<evidence type="ECO:0000313" key="3">
    <source>
        <dbReference type="Proteomes" id="UP001151760"/>
    </source>
</evidence>
<reference evidence="2" key="1">
    <citation type="journal article" date="2022" name="Int. J. Mol. Sci.">
        <title>Draft Genome of Tanacetum Coccineum: Genomic Comparison of Closely Related Tanacetum-Family Plants.</title>
        <authorList>
            <person name="Yamashiro T."/>
            <person name="Shiraishi A."/>
            <person name="Nakayama K."/>
            <person name="Satake H."/>
        </authorList>
    </citation>
    <scope>NUCLEOTIDE SEQUENCE</scope>
</reference>
<name>A0ABQ5G4E9_9ASTR</name>
<dbReference type="PANTHER" id="PTHR34222:SF99">
    <property type="entry name" value="PROTEIN, PUTATIVE-RELATED"/>
    <property type="match status" value="1"/>
</dbReference>
<evidence type="ECO:0000313" key="2">
    <source>
        <dbReference type="EMBL" id="GJT70416.1"/>
    </source>
</evidence>